<gene>
    <name evidence="5" type="ordered locus">M5M_08640</name>
</gene>
<evidence type="ECO:0000313" key="6">
    <source>
        <dbReference type="Proteomes" id="UP000000466"/>
    </source>
</evidence>
<keyword evidence="3" id="KW-0732">Signal</keyword>
<protein>
    <submittedName>
        <fullName evidence="5">Tfp pilus assembly protein, tip-associated adhesin PilY1</fullName>
    </submittedName>
</protein>
<dbReference type="OrthoDB" id="7156875at2"/>
<evidence type="ECO:0000259" key="4">
    <source>
        <dbReference type="Pfam" id="PF05567"/>
    </source>
</evidence>
<dbReference type="GO" id="GO:0046872">
    <property type="term" value="F:metal ion binding"/>
    <property type="evidence" value="ECO:0007669"/>
    <property type="project" value="UniProtKB-KW"/>
</dbReference>
<evidence type="ECO:0000313" key="5">
    <source>
        <dbReference type="EMBL" id="AFU98917.2"/>
    </source>
</evidence>
<dbReference type="STRING" id="1117647.M5M_08640"/>
<feature type="chain" id="PRO_5003880951" evidence="3">
    <location>
        <begin position="28"/>
        <end position="1115"/>
    </location>
</feature>
<dbReference type="eggNOG" id="COG3419">
    <property type="taxonomic scope" value="Bacteria"/>
</dbReference>
<dbReference type="Proteomes" id="UP000000466">
    <property type="component" value="Chromosome"/>
</dbReference>
<dbReference type="RefSeq" id="WP_016389309.1">
    <property type="nucleotide sequence ID" value="NC_018868.3"/>
</dbReference>
<evidence type="ECO:0000256" key="1">
    <source>
        <dbReference type="ARBA" id="ARBA00022723"/>
    </source>
</evidence>
<dbReference type="KEGG" id="saga:M5M_08640"/>
<name>K4KY91_SIMAS</name>
<feature type="domain" description="PilY1 beta-propeller" evidence="4">
    <location>
        <begin position="609"/>
        <end position="953"/>
    </location>
</feature>
<feature type="signal peptide" evidence="3">
    <location>
        <begin position="1"/>
        <end position="27"/>
    </location>
</feature>
<keyword evidence="1" id="KW-0479">Metal-binding</keyword>
<proteinExistence type="predicted"/>
<evidence type="ECO:0000256" key="2">
    <source>
        <dbReference type="ARBA" id="ARBA00022837"/>
    </source>
</evidence>
<keyword evidence="2" id="KW-0106">Calcium</keyword>
<dbReference type="InterPro" id="IPR008707">
    <property type="entry name" value="B-propeller_PilY1"/>
</dbReference>
<dbReference type="Pfam" id="PF05567">
    <property type="entry name" value="T4P_PilY1"/>
    <property type="match status" value="1"/>
</dbReference>
<keyword evidence="6" id="KW-1185">Reference proteome</keyword>
<reference evidence="5 6" key="1">
    <citation type="journal article" date="2013" name="Genome Announc.">
        <title>Complete genome sequence of Simiduia agarivorans SA1(T), a marine bacterium able to degrade a variety of polysaccharides.</title>
        <authorList>
            <person name="Lin S.Y."/>
            <person name="Shieh W.Y."/>
            <person name="Chen J.S."/>
            <person name="Tang S.L."/>
        </authorList>
    </citation>
    <scope>NUCLEOTIDE SEQUENCE [LARGE SCALE GENOMIC DNA]</scope>
    <source>
        <strain evidence="6">DSM 21679 / JCM 13881 / BCRC 17597 / SA1</strain>
    </source>
</reference>
<organism evidence="5 6">
    <name type="scientific">Simiduia agarivorans (strain DSM 21679 / JCM 13881 / BCRC 17597 / SA1)</name>
    <dbReference type="NCBI Taxonomy" id="1117647"/>
    <lineage>
        <taxon>Bacteria</taxon>
        <taxon>Pseudomonadati</taxon>
        <taxon>Pseudomonadota</taxon>
        <taxon>Gammaproteobacteria</taxon>
        <taxon>Cellvibrionales</taxon>
        <taxon>Cellvibrionaceae</taxon>
        <taxon>Simiduia</taxon>
    </lineage>
</organism>
<dbReference type="AlphaFoldDB" id="K4KY91"/>
<accession>K4KY91</accession>
<sequence length="1115" mass="121532">MKSNFPQFRLKALPVAILALSPLWAQAAPGELTKTPLFLTTQVQPNVLMLVDDSGSMGWDYVYRDGADGSEDNRNRLLLCYGYNSITYDPNTVYTPWVGKDKNGNAFTDRGLTNAYNNPFAGTTSDITNRSYWEWDDKDADGKYDFGECSTKDSDRVYVKNLNAEQQKNYANWYSYYRTREDVTKRALSEIITYSKARIGLATLHNNQNNGNGGYASGYGFLPQGVKDIDDITTPIDSSAAASKALLLDNLFRIYSTGGTPLRRTLESAGKYFDTQSNTDLFNGNLTSPILPASKGGECQANYSIIMSDGYWNGDDPNVGNADKSDQPFSGLSYADSHSNTLADVAMYYYQRDLAPSLADKLPGKPYDPNTAQHMVTYTVSLGLSTSGGLQGTGKEGGPVSELEDPQWTNPHDGGAKTVDDMVHAAWNGRGEFLKANDTEELIFALSQAFLSIDEREGSASSVTFNSTRIDTDTFVFQANFQPKGWYGDLAAYNLDADGNKGIKQWSAGDLLESRNLLLKDRHIVTSNNNKGVPFRAPLNYKTATTSEMSNAMLADLLANAPHSANTTDPTKILANQAYLEKLVNYLRGWRTDEGGATDKFRSRTNKRLGDIINSSPVYSGVPKTAYPENMESVGYSTFIEAYKNRDPLVFVGANDGMLHAFDAKLGNEVFAYVPEMIASAASGEGLHFLAQQTYGHQPYVDGPLTVADVFIGGKWATYLVGALNYGGKGIYVLDVTDPSKLRESFASTVVKFEFTHKDLGYTFSKPQIGRLNNGKWAAIFGNGYNSDPTGDGRAKLFIVYLDGSGSVIIDTEQGSVANANCEDSASDCNGLSTPFLLDHTGDAYIDRVYAGDLHGNLWVFDLTSSTASNWGVAYKDSTTPKPLFQACAGTTCTKANRQPITAMPVIGVHPTRRNASTWPNLMVYFGTGQFIAKNDNFNTDQQSAYGIWDAGASHIGKSRDDLVEQVITTSGTARMLTSNLVNYLTGTGGQFGWYHDTPSTGERTVIDMLVDQKVIFYATLIPETSQCSAGGTGWLMFADRMTGGMPAFTVVDYNNDGVFDETPTAGLSLGAIPGGLSKLSDRLFLSDSAGKIISFKTQTGGYNPSRRTSWSVIH</sequence>
<dbReference type="HOGENOM" id="CLU_001890_1_1_6"/>
<dbReference type="EMBL" id="CP003746">
    <property type="protein sequence ID" value="AFU98917.2"/>
    <property type="molecule type" value="Genomic_DNA"/>
</dbReference>
<evidence type="ECO:0000256" key="3">
    <source>
        <dbReference type="SAM" id="SignalP"/>
    </source>
</evidence>